<reference evidence="1 2" key="1">
    <citation type="submission" date="2020-08" db="EMBL/GenBank/DDBJ databases">
        <title>Genomic Encyclopedia of Type Strains, Phase IV (KMG-V): Genome sequencing to study the core and pangenomes of soil and plant-associated prokaryotes.</title>
        <authorList>
            <person name="Whitman W."/>
        </authorList>
    </citation>
    <scope>NUCLEOTIDE SEQUENCE [LARGE SCALE GENOMIC DNA]</scope>
    <source>
        <strain evidence="1 2">SEMIA 461</strain>
    </source>
</reference>
<accession>A0ABR6JE24</accession>
<proteinExistence type="predicted"/>
<protein>
    <submittedName>
        <fullName evidence="1">Uncharacterized protein</fullName>
    </submittedName>
</protein>
<name>A0ABR6JE24_AGRRD</name>
<comment type="caution">
    <text evidence="1">The sequence shown here is derived from an EMBL/GenBank/DDBJ whole genome shotgun (WGS) entry which is preliminary data.</text>
</comment>
<organism evidence="1 2">
    <name type="scientific">Agrobacterium radiobacter</name>
    <dbReference type="NCBI Taxonomy" id="362"/>
    <lineage>
        <taxon>Bacteria</taxon>
        <taxon>Pseudomonadati</taxon>
        <taxon>Pseudomonadota</taxon>
        <taxon>Alphaproteobacteria</taxon>
        <taxon>Hyphomicrobiales</taxon>
        <taxon>Rhizobiaceae</taxon>
        <taxon>Rhizobium/Agrobacterium group</taxon>
        <taxon>Agrobacterium</taxon>
        <taxon>Agrobacterium tumefaciens complex</taxon>
    </lineage>
</organism>
<gene>
    <name evidence="1" type="ORF">GGE40_005046</name>
</gene>
<evidence type="ECO:0000313" key="1">
    <source>
        <dbReference type="EMBL" id="MBB4493194.1"/>
    </source>
</evidence>
<sequence>MIFFKQDLAFADRRIFSRLAVIALCIGFASEGHSHSVSQNATKDPDKMTPNIECAMRSGRRMLLVELYGATTYVFDSTHEVAGPVIEVLGSFGFELVLPAGVVIPAEGLLAMPAGTMHTAQPDHVFLMNFSKDETAVQRVIFELSAFSENRVYRMNSTVAEAFSKEWNADLLRPMVAKAIEQTSTGKNDL</sequence>
<dbReference type="Proteomes" id="UP000534590">
    <property type="component" value="Unassembled WGS sequence"/>
</dbReference>
<dbReference type="RefSeq" id="WP_183229561.1">
    <property type="nucleotide sequence ID" value="NZ_JACIGS010000008.1"/>
</dbReference>
<dbReference type="EMBL" id="JACIHP010000008">
    <property type="protein sequence ID" value="MBB4493194.1"/>
    <property type="molecule type" value="Genomic_DNA"/>
</dbReference>
<keyword evidence="2" id="KW-1185">Reference proteome</keyword>
<evidence type="ECO:0000313" key="2">
    <source>
        <dbReference type="Proteomes" id="UP000534590"/>
    </source>
</evidence>